<sequence length="110" mass="12105">MRQAAKGDSKTSNTPAWESSRVNLPARADFERDREPRSQLRGMEQTNNMKPDCTDICREKETQQAKHEPGCSLGFQLNATIGPSQTISTFLEPKAEHSSDGALGQPNSNS</sequence>
<reference evidence="2" key="1">
    <citation type="submission" date="2019-04" db="EMBL/GenBank/DDBJ databases">
        <title>Genome assembly of Zosterops borbonicus 15179.</title>
        <authorList>
            <person name="Leroy T."/>
            <person name="Anselmetti Y."/>
            <person name="Tilak M.-K."/>
            <person name="Nabholz B."/>
        </authorList>
    </citation>
    <scope>NUCLEOTIDE SEQUENCE</scope>
    <source>
        <strain evidence="2">HGM_15179</strain>
        <tissue evidence="2">Muscle</tissue>
    </source>
</reference>
<dbReference type="Proteomes" id="UP000796761">
    <property type="component" value="Unassembled WGS sequence"/>
</dbReference>
<feature type="region of interest" description="Disordered" evidence="1">
    <location>
        <begin position="1"/>
        <end position="55"/>
    </location>
</feature>
<proteinExistence type="predicted"/>
<name>A0A8K1LFP0_9PASS</name>
<gene>
    <name evidence="2" type="ORF">HGM15179_014824</name>
</gene>
<feature type="compositionally biased region" description="Basic and acidic residues" evidence="1">
    <location>
        <begin position="28"/>
        <end position="38"/>
    </location>
</feature>
<evidence type="ECO:0000256" key="1">
    <source>
        <dbReference type="SAM" id="MobiDB-lite"/>
    </source>
</evidence>
<protein>
    <submittedName>
        <fullName evidence="2">Uncharacterized protein</fullName>
    </submittedName>
</protein>
<dbReference type="EMBL" id="SWJQ01000604">
    <property type="protein sequence ID" value="TRZ12289.1"/>
    <property type="molecule type" value="Genomic_DNA"/>
</dbReference>
<accession>A0A8K1LFP0</accession>
<dbReference type="AlphaFoldDB" id="A0A8K1LFP0"/>
<organism evidence="2 3">
    <name type="scientific">Zosterops borbonicus</name>
    <dbReference type="NCBI Taxonomy" id="364589"/>
    <lineage>
        <taxon>Eukaryota</taxon>
        <taxon>Metazoa</taxon>
        <taxon>Chordata</taxon>
        <taxon>Craniata</taxon>
        <taxon>Vertebrata</taxon>
        <taxon>Euteleostomi</taxon>
        <taxon>Archelosauria</taxon>
        <taxon>Archosauria</taxon>
        <taxon>Dinosauria</taxon>
        <taxon>Saurischia</taxon>
        <taxon>Theropoda</taxon>
        <taxon>Coelurosauria</taxon>
        <taxon>Aves</taxon>
        <taxon>Neognathae</taxon>
        <taxon>Neoaves</taxon>
        <taxon>Telluraves</taxon>
        <taxon>Australaves</taxon>
        <taxon>Passeriformes</taxon>
        <taxon>Sylvioidea</taxon>
        <taxon>Zosteropidae</taxon>
        <taxon>Zosterops</taxon>
    </lineage>
</organism>
<keyword evidence="3" id="KW-1185">Reference proteome</keyword>
<comment type="caution">
    <text evidence="2">The sequence shown here is derived from an EMBL/GenBank/DDBJ whole genome shotgun (WGS) entry which is preliminary data.</text>
</comment>
<feature type="compositionally biased region" description="Polar residues" evidence="1">
    <location>
        <begin position="10"/>
        <end position="22"/>
    </location>
</feature>
<evidence type="ECO:0000313" key="2">
    <source>
        <dbReference type="EMBL" id="TRZ12289.1"/>
    </source>
</evidence>
<evidence type="ECO:0000313" key="3">
    <source>
        <dbReference type="Proteomes" id="UP000796761"/>
    </source>
</evidence>